<protein>
    <recommendedName>
        <fullName evidence="4">Lipoprotein</fullName>
    </recommendedName>
</protein>
<dbReference type="Proteomes" id="UP000020218">
    <property type="component" value="Unassembled WGS sequence"/>
</dbReference>
<dbReference type="PROSITE" id="PS51257">
    <property type="entry name" value="PROKAR_LIPOPROTEIN"/>
    <property type="match status" value="1"/>
</dbReference>
<evidence type="ECO:0000313" key="2">
    <source>
        <dbReference type="EMBL" id="EXI66854.1"/>
    </source>
</evidence>
<dbReference type="AlphaFoldDB" id="A0A011PKP1"/>
<keyword evidence="1" id="KW-0732">Signal</keyword>
<feature type="signal peptide" evidence="1">
    <location>
        <begin position="1"/>
        <end position="18"/>
    </location>
</feature>
<evidence type="ECO:0008006" key="4">
    <source>
        <dbReference type="Google" id="ProtNLM"/>
    </source>
</evidence>
<dbReference type="STRING" id="1454001.AW08_02441"/>
<name>A0A011PKP1_9PROT</name>
<dbReference type="PATRIC" id="fig|1454001.3.peg.2485"/>
<gene>
    <name evidence="2" type="ORF">AW08_02441</name>
</gene>
<reference evidence="2" key="1">
    <citation type="submission" date="2014-02" db="EMBL/GenBank/DDBJ databases">
        <title>Expanding our view of genomic diversity in Candidatus Accumulibacter clades.</title>
        <authorList>
            <person name="Skennerton C.T."/>
            <person name="Barr J.J."/>
            <person name="Slater F.R."/>
            <person name="Bond P.L."/>
            <person name="Tyson G.W."/>
        </authorList>
    </citation>
    <scope>NUCLEOTIDE SEQUENCE [LARGE SCALE GENOMIC DNA]</scope>
</reference>
<evidence type="ECO:0000256" key="1">
    <source>
        <dbReference type="SAM" id="SignalP"/>
    </source>
</evidence>
<accession>A0A011PKP1</accession>
<keyword evidence="3" id="KW-1185">Reference proteome</keyword>
<feature type="chain" id="PRO_5001461873" description="Lipoprotein" evidence="1">
    <location>
        <begin position="19"/>
        <end position="44"/>
    </location>
</feature>
<evidence type="ECO:0000313" key="3">
    <source>
        <dbReference type="Proteomes" id="UP000020218"/>
    </source>
</evidence>
<sequence>MSTRTVLAALTLALGACAGAPPSGLPAALAPKADGSLLLRYARC</sequence>
<dbReference type="EMBL" id="JFAX01000013">
    <property type="protein sequence ID" value="EXI66854.1"/>
    <property type="molecule type" value="Genomic_DNA"/>
</dbReference>
<organism evidence="2 3">
    <name type="scientific">Candidatus Accumulibacter adjunctus</name>
    <dbReference type="NCBI Taxonomy" id="1454001"/>
    <lineage>
        <taxon>Bacteria</taxon>
        <taxon>Pseudomonadati</taxon>
        <taxon>Pseudomonadota</taxon>
        <taxon>Betaproteobacteria</taxon>
        <taxon>Candidatus Accumulibacter</taxon>
    </lineage>
</organism>
<comment type="caution">
    <text evidence="2">The sequence shown here is derived from an EMBL/GenBank/DDBJ whole genome shotgun (WGS) entry which is preliminary data.</text>
</comment>
<proteinExistence type="predicted"/>